<dbReference type="GO" id="GO:0003676">
    <property type="term" value="F:nucleic acid binding"/>
    <property type="evidence" value="ECO:0007669"/>
    <property type="project" value="InterPro"/>
</dbReference>
<evidence type="ECO:0000313" key="5">
    <source>
        <dbReference type="Proteomes" id="UP000289738"/>
    </source>
</evidence>
<keyword evidence="1" id="KW-0479">Metal-binding</keyword>
<proteinExistence type="predicted"/>
<dbReference type="Pfam" id="PF14392">
    <property type="entry name" value="zf-CCHC_4"/>
    <property type="match status" value="1"/>
</dbReference>
<evidence type="ECO:0000259" key="3">
    <source>
        <dbReference type="PROSITE" id="PS50158"/>
    </source>
</evidence>
<dbReference type="InterPro" id="IPR040256">
    <property type="entry name" value="At4g02000-like"/>
</dbReference>
<feature type="compositionally biased region" description="Basic and acidic residues" evidence="2">
    <location>
        <begin position="451"/>
        <end position="465"/>
    </location>
</feature>
<dbReference type="STRING" id="3818.A0A445D1E4"/>
<feature type="region of interest" description="Disordered" evidence="2">
    <location>
        <begin position="241"/>
        <end position="284"/>
    </location>
</feature>
<comment type="caution">
    <text evidence="4">The sequence shown here is derived from an EMBL/GenBank/DDBJ whole genome shotgun (WGS) entry which is preliminary data.</text>
</comment>
<dbReference type="InterPro" id="IPR025558">
    <property type="entry name" value="DUF4283"/>
</dbReference>
<dbReference type="PANTHER" id="PTHR31286:SF178">
    <property type="entry name" value="DUF4283 DOMAIN-CONTAINING PROTEIN"/>
    <property type="match status" value="1"/>
</dbReference>
<evidence type="ECO:0000256" key="1">
    <source>
        <dbReference type="PROSITE-ProRule" id="PRU00047"/>
    </source>
</evidence>
<feature type="compositionally biased region" description="Basic and acidic residues" evidence="2">
    <location>
        <begin position="404"/>
        <end position="442"/>
    </location>
</feature>
<dbReference type="PANTHER" id="PTHR31286">
    <property type="entry name" value="GLYCINE-RICH CELL WALL STRUCTURAL PROTEIN 1.8-LIKE"/>
    <property type="match status" value="1"/>
</dbReference>
<feature type="domain" description="CCHC-type" evidence="3">
    <location>
        <begin position="196"/>
        <end position="211"/>
    </location>
</feature>
<dbReference type="EMBL" id="SDMP01000005">
    <property type="protein sequence ID" value="RYR56982.1"/>
    <property type="molecule type" value="Genomic_DNA"/>
</dbReference>
<organism evidence="4 5">
    <name type="scientific">Arachis hypogaea</name>
    <name type="common">Peanut</name>
    <dbReference type="NCBI Taxonomy" id="3818"/>
    <lineage>
        <taxon>Eukaryota</taxon>
        <taxon>Viridiplantae</taxon>
        <taxon>Streptophyta</taxon>
        <taxon>Embryophyta</taxon>
        <taxon>Tracheophyta</taxon>
        <taxon>Spermatophyta</taxon>
        <taxon>Magnoliopsida</taxon>
        <taxon>eudicotyledons</taxon>
        <taxon>Gunneridae</taxon>
        <taxon>Pentapetalae</taxon>
        <taxon>rosids</taxon>
        <taxon>fabids</taxon>
        <taxon>Fabales</taxon>
        <taxon>Fabaceae</taxon>
        <taxon>Papilionoideae</taxon>
        <taxon>50 kb inversion clade</taxon>
        <taxon>dalbergioids sensu lato</taxon>
        <taxon>Dalbergieae</taxon>
        <taxon>Pterocarpus clade</taxon>
        <taxon>Arachis</taxon>
    </lineage>
</organism>
<evidence type="ECO:0000256" key="2">
    <source>
        <dbReference type="SAM" id="MobiDB-lite"/>
    </source>
</evidence>
<dbReference type="InterPro" id="IPR025836">
    <property type="entry name" value="Zn_knuckle_CX2CX4HX4C"/>
</dbReference>
<evidence type="ECO:0000313" key="4">
    <source>
        <dbReference type="EMBL" id="RYR56982.1"/>
    </source>
</evidence>
<name>A0A445D1E4_ARAHY</name>
<dbReference type="AlphaFoldDB" id="A0A445D1E4"/>
<dbReference type="Proteomes" id="UP000289738">
    <property type="component" value="Chromosome A05"/>
</dbReference>
<dbReference type="PROSITE" id="PS50158">
    <property type="entry name" value="ZF_CCHC"/>
    <property type="match status" value="1"/>
</dbReference>
<gene>
    <name evidence="4" type="ORF">Ahy_A05g022721</name>
</gene>
<sequence length="494" mass="56585">MDSIEGKVISLNKSGELGFKVDCLNIVGKVISDKEIGYKACRNALLGMWGNPPGVAVTEIGSKKILFSFKDRKKGLQILQNGPWNVRGNLINLRLWTEGESVFEVNHDFMEFWVQVHRIPVDYMSKETTIHIGNMLGVVAEVEDPKVDGVLRRPFLRIRVGINISKALPTGFWLAREKSSNLWVYFQYKRLPDCYCYNCGIIGHEKKSCKNPTAMAVWDSTKSRYSAGLGVSQVRAITSMGAGSSKQGGWKEKDGEETARGQQSIGRGSEDRQDTEESMFKDEQNLQRELREEYFLENQFVEENERERAEGQVKKTQNIPNFQRRNADLEELRAGYIMDISSREIRKNKKGIERSAQQVAEGEFQERAEVGLNFDIRPNRRITHDQLSKQAGRKPNIEGPTNWVRDESTQRERKSLDQNKRQRFESSYETHTPRRTEYEDLIHNNQTNGKEGSKEEKNKQEYKAESGDMYYVELASDGEEEGEKIVENNRGSSG</sequence>
<dbReference type="InterPro" id="IPR001878">
    <property type="entry name" value="Znf_CCHC"/>
</dbReference>
<feature type="region of interest" description="Disordered" evidence="2">
    <location>
        <begin position="381"/>
        <end position="465"/>
    </location>
</feature>
<accession>A0A445D1E4</accession>
<dbReference type="InterPro" id="IPR036875">
    <property type="entry name" value="Znf_CCHC_sf"/>
</dbReference>
<protein>
    <recommendedName>
        <fullName evidence="3">CCHC-type domain-containing protein</fullName>
    </recommendedName>
</protein>
<keyword evidence="1" id="KW-0863">Zinc-finger</keyword>
<keyword evidence="1" id="KW-0862">Zinc</keyword>
<feature type="compositionally biased region" description="Basic and acidic residues" evidence="2">
    <location>
        <begin position="249"/>
        <end position="259"/>
    </location>
</feature>
<dbReference type="Pfam" id="PF14111">
    <property type="entry name" value="DUF4283"/>
    <property type="match status" value="1"/>
</dbReference>
<reference evidence="4 5" key="1">
    <citation type="submission" date="2019-01" db="EMBL/GenBank/DDBJ databases">
        <title>Sequencing of cultivated peanut Arachis hypogaea provides insights into genome evolution and oil improvement.</title>
        <authorList>
            <person name="Chen X."/>
        </authorList>
    </citation>
    <scope>NUCLEOTIDE SEQUENCE [LARGE SCALE GENOMIC DNA]</scope>
    <source>
        <strain evidence="5">cv. Fuhuasheng</strain>
        <tissue evidence="4">Leaves</tissue>
    </source>
</reference>
<keyword evidence="5" id="KW-1185">Reference proteome</keyword>
<dbReference type="GO" id="GO:0008270">
    <property type="term" value="F:zinc ion binding"/>
    <property type="evidence" value="ECO:0007669"/>
    <property type="project" value="UniProtKB-KW"/>
</dbReference>
<dbReference type="SUPFAM" id="SSF57756">
    <property type="entry name" value="Retrovirus zinc finger-like domains"/>
    <property type="match status" value="1"/>
</dbReference>